<proteinExistence type="predicted"/>
<comment type="caution">
    <text evidence="1">The sequence shown here is derived from an EMBL/GenBank/DDBJ whole genome shotgun (WGS) entry which is preliminary data.</text>
</comment>
<organism evidence="1 2">
    <name type="scientific">Brachionus plicatilis</name>
    <name type="common">Marine rotifer</name>
    <name type="synonym">Brachionus muelleri</name>
    <dbReference type="NCBI Taxonomy" id="10195"/>
    <lineage>
        <taxon>Eukaryota</taxon>
        <taxon>Metazoa</taxon>
        <taxon>Spiralia</taxon>
        <taxon>Gnathifera</taxon>
        <taxon>Rotifera</taxon>
        <taxon>Eurotatoria</taxon>
        <taxon>Monogononta</taxon>
        <taxon>Pseudotrocha</taxon>
        <taxon>Ploima</taxon>
        <taxon>Brachionidae</taxon>
        <taxon>Brachionus</taxon>
    </lineage>
</organism>
<sequence length="115" mass="13502">MCICSEKKNENKGKLKGIFSCVANHHKDSPTDYYDIQYGSFLFKTSLFDQSEILKTDDFAELVITLSSNALKNEQMQNSTKIYLKFIKLFSNKTIKIEYINFIENWKLECCKLQY</sequence>
<keyword evidence="2" id="KW-1185">Reference proteome</keyword>
<dbReference type="Proteomes" id="UP000276133">
    <property type="component" value="Unassembled WGS sequence"/>
</dbReference>
<reference evidence="1 2" key="1">
    <citation type="journal article" date="2018" name="Sci. Rep.">
        <title>Genomic signatures of local adaptation to the degree of environmental predictability in rotifers.</title>
        <authorList>
            <person name="Franch-Gras L."/>
            <person name="Hahn C."/>
            <person name="Garcia-Roger E.M."/>
            <person name="Carmona M.J."/>
            <person name="Serra M."/>
            <person name="Gomez A."/>
        </authorList>
    </citation>
    <scope>NUCLEOTIDE SEQUENCE [LARGE SCALE GENOMIC DNA]</scope>
    <source>
        <strain evidence="1">HYR1</strain>
    </source>
</reference>
<accession>A0A3M7QE40</accession>
<evidence type="ECO:0000313" key="1">
    <source>
        <dbReference type="EMBL" id="RNA09697.1"/>
    </source>
</evidence>
<protein>
    <submittedName>
        <fullName evidence="1">Uncharacterized protein</fullName>
    </submittedName>
</protein>
<dbReference type="AlphaFoldDB" id="A0A3M7QE40"/>
<dbReference type="EMBL" id="REGN01006392">
    <property type="protein sequence ID" value="RNA09697.1"/>
    <property type="molecule type" value="Genomic_DNA"/>
</dbReference>
<gene>
    <name evidence="1" type="ORF">BpHYR1_050214</name>
</gene>
<name>A0A3M7QE40_BRAPC</name>
<evidence type="ECO:0000313" key="2">
    <source>
        <dbReference type="Proteomes" id="UP000276133"/>
    </source>
</evidence>